<dbReference type="Pfam" id="PF05577">
    <property type="entry name" value="Peptidase_S28"/>
    <property type="match status" value="1"/>
</dbReference>
<evidence type="ECO:0000256" key="6">
    <source>
        <dbReference type="SAM" id="SignalP"/>
    </source>
</evidence>
<protein>
    <recommendedName>
        <fullName evidence="9">Lysosomal Pro-X carboxypeptidase</fullName>
    </recommendedName>
</protein>
<evidence type="ECO:0008006" key="9">
    <source>
        <dbReference type="Google" id="ProtNLM"/>
    </source>
</evidence>
<gene>
    <name evidence="7" type="ORF">U9M48_005164</name>
</gene>
<evidence type="ECO:0000313" key="7">
    <source>
        <dbReference type="EMBL" id="WVZ54356.1"/>
    </source>
</evidence>
<evidence type="ECO:0000256" key="3">
    <source>
        <dbReference type="ARBA" id="ARBA00022729"/>
    </source>
</evidence>
<dbReference type="InterPro" id="IPR042269">
    <property type="entry name" value="Ser_carbopepase_S28_SKS"/>
</dbReference>
<feature type="chain" id="PRO_5043045695" description="Lysosomal Pro-X carboxypeptidase" evidence="6">
    <location>
        <begin position="28"/>
        <end position="539"/>
    </location>
</feature>
<sequence length="539" mass="59183">MDMERAIAVTAFLLVLLLASSQQPADAGVRRRPPTLARHYASLLRRHQQQQRGEASAAAAGGGAAAAVVPSPAVQYETRYYTQRLDHFNAAPGSAATFQQRYLVNGTFWRGATAPIFLYAGNEGDVELFTNNTGLMWEAAPRFGALLVFVEHRYYGESMPFGGARAAAFRDADAKGYLTVTQALADYAALVLSLKANLSAPAAPVVLFGGSYGGMLAAWMRLKYPHIVMGAVASSAPILSFYGLVDPYAFYDRMTHDFKNESQHCYHVLRKSWHVLDAALATSEGSARLKRTFKMCNGSGVVDIPSLLESAVVYAAMTDYPTPSGFLTPLPAYPVREMCRAIDRSGSGSGGGGTDDDDDTLYRVRAAMEVYYNHTGAAACFRGEEDDDPYGMYDGWDWQACTEMVLMTYGLSNDSVLQPPWTFNLTDVLDSCRNDTGVPPRPFWLETQFGGFDIENVLRKSASNIIFFNGLRDPWSTGGVLKSISDSIIALVEPKGSHHVDLRFSSDEDPDWLKQVRAKETRIIARWLKQYYSDEGIAA</sequence>
<dbReference type="FunFam" id="1.20.120.980:FF:000001">
    <property type="entry name" value="Dipeptidyl peptidase 7"/>
    <property type="match status" value="1"/>
</dbReference>
<keyword evidence="5" id="KW-0325">Glycoprotein</keyword>
<dbReference type="Gene3D" id="1.20.120.980">
    <property type="entry name" value="Serine carboxypeptidase S28, SKS domain"/>
    <property type="match status" value="1"/>
</dbReference>
<evidence type="ECO:0000313" key="8">
    <source>
        <dbReference type="Proteomes" id="UP001341281"/>
    </source>
</evidence>
<keyword evidence="2" id="KW-0645">Protease</keyword>
<evidence type="ECO:0000256" key="5">
    <source>
        <dbReference type="ARBA" id="ARBA00023180"/>
    </source>
</evidence>
<feature type="signal peptide" evidence="6">
    <location>
        <begin position="1"/>
        <end position="27"/>
    </location>
</feature>
<dbReference type="SUPFAM" id="SSF53474">
    <property type="entry name" value="alpha/beta-Hydrolases"/>
    <property type="match status" value="1"/>
</dbReference>
<evidence type="ECO:0000256" key="2">
    <source>
        <dbReference type="ARBA" id="ARBA00022670"/>
    </source>
</evidence>
<dbReference type="PANTHER" id="PTHR11010:SF118">
    <property type="entry name" value="OS11G0156200 PROTEIN"/>
    <property type="match status" value="1"/>
</dbReference>
<dbReference type="InterPro" id="IPR029058">
    <property type="entry name" value="AB_hydrolase_fold"/>
</dbReference>
<dbReference type="GO" id="GO:0006508">
    <property type="term" value="P:proteolysis"/>
    <property type="evidence" value="ECO:0007669"/>
    <property type="project" value="UniProtKB-KW"/>
</dbReference>
<evidence type="ECO:0000256" key="4">
    <source>
        <dbReference type="ARBA" id="ARBA00022801"/>
    </source>
</evidence>
<dbReference type="PANTHER" id="PTHR11010">
    <property type="entry name" value="PROTEASE S28 PRO-X CARBOXYPEPTIDASE-RELATED"/>
    <property type="match status" value="1"/>
</dbReference>
<dbReference type="AlphaFoldDB" id="A0AAQ3PQ82"/>
<dbReference type="EMBL" id="CP144745">
    <property type="protein sequence ID" value="WVZ54356.1"/>
    <property type="molecule type" value="Genomic_DNA"/>
</dbReference>
<proteinExistence type="inferred from homology"/>
<name>A0AAQ3PQ82_PASNO</name>
<dbReference type="GO" id="GO:0008239">
    <property type="term" value="F:dipeptidyl-peptidase activity"/>
    <property type="evidence" value="ECO:0007669"/>
    <property type="project" value="TreeGrafter"/>
</dbReference>
<dbReference type="GO" id="GO:0070008">
    <property type="term" value="F:serine-type exopeptidase activity"/>
    <property type="evidence" value="ECO:0007669"/>
    <property type="project" value="InterPro"/>
</dbReference>
<reference evidence="7 8" key="1">
    <citation type="submission" date="2024-02" db="EMBL/GenBank/DDBJ databases">
        <title>High-quality chromosome-scale genome assembly of Pensacola bahiagrass (Paspalum notatum Flugge var. saurae).</title>
        <authorList>
            <person name="Vega J.M."/>
            <person name="Podio M."/>
            <person name="Orjuela J."/>
            <person name="Siena L.A."/>
            <person name="Pessino S.C."/>
            <person name="Combes M.C."/>
            <person name="Mariac C."/>
            <person name="Albertini E."/>
            <person name="Pupilli F."/>
            <person name="Ortiz J.P.A."/>
            <person name="Leblanc O."/>
        </authorList>
    </citation>
    <scope>NUCLEOTIDE SEQUENCE [LARGE SCALE GENOMIC DNA]</scope>
    <source>
        <strain evidence="7">R1</strain>
        <tissue evidence="7">Leaf</tissue>
    </source>
</reference>
<evidence type="ECO:0000256" key="1">
    <source>
        <dbReference type="ARBA" id="ARBA00011079"/>
    </source>
</evidence>
<keyword evidence="4" id="KW-0378">Hydrolase</keyword>
<dbReference type="Proteomes" id="UP001341281">
    <property type="component" value="Chromosome 01"/>
</dbReference>
<dbReference type="Gene3D" id="3.40.50.1820">
    <property type="entry name" value="alpha/beta hydrolase"/>
    <property type="match status" value="1"/>
</dbReference>
<keyword evidence="3 6" id="KW-0732">Signal</keyword>
<comment type="similarity">
    <text evidence="1">Belongs to the peptidase S28 family.</text>
</comment>
<organism evidence="7 8">
    <name type="scientific">Paspalum notatum var. saurae</name>
    <dbReference type="NCBI Taxonomy" id="547442"/>
    <lineage>
        <taxon>Eukaryota</taxon>
        <taxon>Viridiplantae</taxon>
        <taxon>Streptophyta</taxon>
        <taxon>Embryophyta</taxon>
        <taxon>Tracheophyta</taxon>
        <taxon>Spermatophyta</taxon>
        <taxon>Magnoliopsida</taxon>
        <taxon>Liliopsida</taxon>
        <taxon>Poales</taxon>
        <taxon>Poaceae</taxon>
        <taxon>PACMAD clade</taxon>
        <taxon>Panicoideae</taxon>
        <taxon>Andropogonodae</taxon>
        <taxon>Paspaleae</taxon>
        <taxon>Paspalinae</taxon>
        <taxon>Paspalum</taxon>
    </lineage>
</organism>
<dbReference type="InterPro" id="IPR008758">
    <property type="entry name" value="Peptidase_S28"/>
</dbReference>
<keyword evidence="8" id="KW-1185">Reference proteome</keyword>
<accession>A0AAQ3PQ82</accession>